<dbReference type="InterPro" id="IPR036641">
    <property type="entry name" value="HPT_dom_sf"/>
</dbReference>
<name>A0A1S8TAN6_9CLOT</name>
<protein>
    <recommendedName>
        <fullName evidence="3">HPt domain-containing protein</fullName>
    </recommendedName>
</protein>
<dbReference type="SUPFAM" id="SSF47226">
    <property type="entry name" value="Histidine-containing phosphotransfer domain, HPT domain"/>
    <property type="match status" value="1"/>
</dbReference>
<keyword evidence="2" id="KW-1185">Reference proteome</keyword>
<reference evidence="1 2" key="1">
    <citation type="submission" date="2016-05" db="EMBL/GenBank/DDBJ databases">
        <title>Microbial solvent formation.</title>
        <authorList>
            <person name="Poehlein A."/>
            <person name="Montoya Solano J.D."/>
            <person name="Flitsch S."/>
            <person name="Krabben P."/>
            <person name="Duerre P."/>
            <person name="Daniel R."/>
        </authorList>
    </citation>
    <scope>NUCLEOTIDE SEQUENCE [LARGE SCALE GENOMIC DNA]</scope>
    <source>
        <strain evidence="1 2">DSM 2619</strain>
    </source>
</reference>
<dbReference type="EMBL" id="LZZM01000196">
    <property type="protein sequence ID" value="OOM74661.1"/>
    <property type="molecule type" value="Genomic_DNA"/>
</dbReference>
<evidence type="ECO:0000313" key="2">
    <source>
        <dbReference type="Proteomes" id="UP000190890"/>
    </source>
</evidence>
<dbReference type="GO" id="GO:0000160">
    <property type="term" value="P:phosphorelay signal transduction system"/>
    <property type="evidence" value="ECO:0007669"/>
    <property type="project" value="InterPro"/>
</dbReference>
<evidence type="ECO:0008006" key="3">
    <source>
        <dbReference type="Google" id="ProtNLM"/>
    </source>
</evidence>
<dbReference type="STRING" id="29367.CLPUN_37860"/>
<dbReference type="Proteomes" id="UP000190890">
    <property type="component" value="Unassembled WGS sequence"/>
</dbReference>
<evidence type="ECO:0000313" key="1">
    <source>
        <dbReference type="EMBL" id="OOM74661.1"/>
    </source>
</evidence>
<comment type="caution">
    <text evidence="1">The sequence shown here is derived from an EMBL/GenBank/DDBJ whole genome shotgun (WGS) entry which is preliminary data.</text>
</comment>
<dbReference type="RefSeq" id="WP_242954187.1">
    <property type="nucleotide sequence ID" value="NZ_LZZM01000196.1"/>
</dbReference>
<dbReference type="AlphaFoldDB" id="A0A1S8TAN6"/>
<accession>A0A1S8TAN6</accession>
<gene>
    <name evidence="1" type="ORF">CLPUN_37860</name>
</gene>
<sequence>MVNKRDIINYTIKLHALKTVATLIGDTKLAQLSKRHEIAGTNNDLIFILENVDSLLSSYDELLNNIKIVLPKEALVIKEKIKFLLLKIYIL</sequence>
<proteinExistence type="predicted"/>
<organism evidence="1 2">
    <name type="scientific">Clostridium puniceum</name>
    <dbReference type="NCBI Taxonomy" id="29367"/>
    <lineage>
        <taxon>Bacteria</taxon>
        <taxon>Bacillati</taxon>
        <taxon>Bacillota</taxon>
        <taxon>Clostridia</taxon>
        <taxon>Eubacteriales</taxon>
        <taxon>Clostridiaceae</taxon>
        <taxon>Clostridium</taxon>
    </lineage>
</organism>